<dbReference type="SUPFAM" id="SSF56112">
    <property type="entry name" value="Protein kinase-like (PK-like)"/>
    <property type="match status" value="1"/>
</dbReference>
<keyword evidence="4" id="KW-0418">Kinase</keyword>
<dbReference type="PROSITE" id="PS00107">
    <property type="entry name" value="PROTEIN_KINASE_ATP"/>
    <property type="match status" value="1"/>
</dbReference>
<protein>
    <submittedName>
        <fullName evidence="4">cAMP-dependent protein kinase catalytic subunit alpha</fullName>
    </submittedName>
</protein>
<dbReference type="InterPro" id="IPR015915">
    <property type="entry name" value="Kelch-typ_b-propeller"/>
</dbReference>
<sequence>MEKFALTQCGHSTANRVETLHKNAVLECVYAFGKMPWKWLNLNTAGTKPSVRVFHGAGLLKNNMVVVAGRNNNKRLNDTFFLDLTDITPGGYKRRMSLKETADLQNDLPPPKELSQLRTELFFISTKSPFFFFFFFFFFMKKKGGRKESKFKLVKSHFVLLNEIKISLAQFELKATLGTGSFGRVRLVKYKPSDEHFAMKILRKSKLVEMKQ</sequence>
<evidence type="ECO:0000256" key="1">
    <source>
        <dbReference type="PROSITE-ProRule" id="PRU10141"/>
    </source>
</evidence>
<evidence type="ECO:0000256" key="2">
    <source>
        <dbReference type="SAM" id="Phobius"/>
    </source>
</evidence>
<dbReference type="GO" id="GO:0005524">
    <property type="term" value="F:ATP binding"/>
    <property type="evidence" value="ECO:0007669"/>
    <property type="project" value="UniProtKB-UniRule"/>
</dbReference>
<dbReference type="GO" id="GO:0004672">
    <property type="term" value="F:protein kinase activity"/>
    <property type="evidence" value="ECO:0007669"/>
    <property type="project" value="InterPro"/>
</dbReference>
<dbReference type="EMBL" id="ASPP01008904">
    <property type="protein sequence ID" value="ETO24874.1"/>
    <property type="molecule type" value="Genomic_DNA"/>
</dbReference>
<keyword evidence="2" id="KW-1133">Transmembrane helix</keyword>
<evidence type="ECO:0000313" key="4">
    <source>
        <dbReference type="EMBL" id="ETO24874.1"/>
    </source>
</evidence>
<dbReference type="SUPFAM" id="SSF117281">
    <property type="entry name" value="Kelch motif"/>
    <property type="match status" value="1"/>
</dbReference>
<feature type="non-terminal residue" evidence="4">
    <location>
        <position position="212"/>
    </location>
</feature>
<dbReference type="OrthoDB" id="2156623at2759"/>
<keyword evidence="2" id="KW-0812">Transmembrane</keyword>
<reference evidence="4 5" key="1">
    <citation type="journal article" date="2013" name="Curr. Biol.">
        <title>The Genome of the Foraminiferan Reticulomyxa filosa.</title>
        <authorList>
            <person name="Glockner G."/>
            <person name="Hulsmann N."/>
            <person name="Schleicher M."/>
            <person name="Noegel A.A."/>
            <person name="Eichinger L."/>
            <person name="Gallinger C."/>
            <person name="Pawlowski J."/>
            <person name="Sierra R."/>
            <person name="Euteneuer U."/>
            <person name="Pillet L."/>
            <person name="Moustafa A."/>
            <person name="Platzer M."/>
            <person name="Groth M."/>
            <person name="Szafranski K."/>
            <person name="Schliwa M."/>
        </authorList>
    </citation>
    <scope>NUCLEOTIDE SEQUENCE [LARGE SCALE GENOMIC DNA]</scope>
</reference>
<accession>X6NGP8</accession>
<dbReference type="Gene3D" id="3.30.200.20">
    <property type="entry name" value="Phosphorylase Kinase, domain 1"/>
    <property type="match status" value="1"/>
</dbReference>
<dbReference type="PROSITE" id="PS50011">
    <property type="entry name" value="PROTEIN_KINASE_DOM"/>
    <property type="match status" value="1"/>
</dbReference>
<gene>
    <name evidence="4" type="ORF">RFI_12284</name>
</gene>
<feature type="transmembrane region" description="Helical" evidence="2">
    <location>
        <begin position="121"/>
        <end position="140"/>
    </location>
</feature>
<keyword evidence="1" id="KW-0067">ATP-binding</keyword>
<organism evidence="4 5">
    <name type="scientific">Reticulomyxa filosa</name>
    <dbReference type="NCBI Taxonomy" id="46433"/>
    <lineage>
        <taxon>Eukaryota</taxon>
        <taxon>Sar</taxon>
        <taxon>Rhizaria</taxon>
        <taxon>Retaria</taxon>
        <taxon>Foraminifera</taxon>
        <taxon>Monothalamids</taxon>
        <taxon>Reticulomyxidae</taxon>
        <taxon>Reticulomyxa</taxon>
    </lineage>
</organism>
<keyword evidence="5" id="KW-1185">Reference proteome</keyword>
<evidence type="ECO:0000313" key="5">
    <source>
        <dbReference type="Proteomes" id="UP000023152"/>
    </source>
</evidence>
<feature type="domain" description="Protein kinase" evidence="3">
    <location>
        <begin position="171"/>
        <end position="212"/>
    </location>
</feature>
<dbReference type="InterPro" id="IPR017441">
    <property type="entry name" value="Protein_kinase_ATP_BS"/>
</dbReference>
<dbReference type="Proteomes" id="UP000023152">
    <property type="component" value="Unassembled WGS sequence"/>
</dbReference>
<keyword evidence="4" id="KW-0808">Transferase</keyword>
<feature type="binding site" evidence="1">
    <location>
        <position position="200"/>
    </location>
    <ligand>
        <name>ATP</name>
        <dbReference type="ChEBI" id="CHEBI:30616"/>
    </ligand>
</feature>
<dbReference type="Gene3D" id="2.120.10.80">
    <property type="entry name" value="Kelch-type beta propeller"/>
    <property type="match status" value="1"/>
</dbReference>
<name>X6NGP8_RETFI</name>
<dbReference type="InterPro" id="IPR000719">
    <property type="entry name" value="Prot_kinase_dom"/>
</dbReference>
<dbReference type="InterPro" id="IPR011009">
    <property type="entry name" value="Kinase-like_dom_sf"/>
</dbReference>
<proteinExistence type="predicted"/>
<dbReference type="AlphaFoldDB" id="X6NGP8"/>
<keyword evidence="2" id="KW-0472">Membrane</keyword>
<comment type="caution">
    <text evidence="4">The sequence shown here is derived from an EMBL/GenBank/DDBJ whole genome shotgun (WGS) entry which is preliminary data.</text>
</comment>
<evidence type="ECO:0000259" key="3">
    <source>
        <dbReference type="PROSITE" id="PS50011"/>
    </source>
</evidence>
<keyword evidence="1" id="KW-0547">Nucleotide-binding</keyword>